<organism evidence="11 12">
    <name type="scientific">Caenorhabditis tropicalis</name>
    <dbReference type="NCBI Taxonomy" id="1561998"/>
    <lineage>
        <taxon>Eukaryota</taxon>
        <taxon>Metazoa</taxon>
        <taxon>Ecdysozoa</taxon>
        <taxon>Nematoda</taxon>
        <taxon>Chromadorea</taxon>
        <taxon>Rhabditida</taxon>
        <taxon>Rhabditina</taxon>
        <taxon>Rhabditomorpha</taxon>
        <taxon>Rhabditoidea</taxon>
        <taxon>Rhabditidae</taxon>
        <taxon>Peloderinae</taxon>
        <taxon>Caenorhabditis</taxon>
    </lineage>
</organism>
<evidence type="ECO:0000256" key="1">
    <source>
        <dbReference type="ARBA" id="ARBA00000156"/>
    </source>
</evidence>
<dbReference type="EC" id="3.4.21.105" evidence="4"/>
<feature type="domain" description="Peptidase S54 rhomboid" evidence="10">
    <location>
        <begin position="173"/>
        <end position="314"/>
    </location>
</feature>
<feature type="transmembrane region" description="Helical" evidence="9">
    <location>
        <begin position="211"/>
        <end position="227"/>
    </location>
</feature>
<protein>
    <recommendedName>
        <fullName evidence="4">rhomboid protease</fullName>
        <ecNumber evidence="4">3.4.21.105</ecNumber>
    </recommendedName>
</protein>
<dbReference type="STRING" id="1561998.A0A1I7TKJ9"/>
<dbReference type="PANTHER" id="PTHR43731">
    <property type="entry name" value="RHOMBOID PROTEASE"/>
    <property type="match status" value="1"/>
</dbReference>
<comment type="subcellular location">
    <subcellularLocation>
        <location evidence="2">Membrane</location>
        <topology evidence="2">Multi-pass membrane protein</topology>
    </subcellularLocation>
</comment>
<feature type="transmembrane region" description="Helical" evidence="9">
    <location>
        <begin position="239"/>
        <end position="257"/>
    </location>
</feature>
<dbReference type="Pfam" id="PF01694">
    <property type="entry name" value="Rhomboid"/>
    <property type="match status" value="1"/>
</dbReference>
<dbReference type="InterPro" id="IPR022764">
    <property type="entry name" value="Peptidase_S54_rhomboid_dom"/>
</dbReference>
<dbReference type="GO" id="GO:0004252">
    <property type="term" value="F:serine-type endopeptidase activity"/>
    <property type="evidence" value="ECO:0007669"/>
    <property type="project" value="InterPro"/>
</dbReference>
<keyword evidence="5 9" id="KW-0812">Transmembrane</keyword>
<evidence type="ECO:0000313" key="12">
    <source>
        <dbReference type="WBParaSite" id="Csp11.Scaffold627.g6820.t3"/>
    </source>
</evidence>
<dbReference type="Gene3D" id="1.20.1540.10">
    <property type="entry name" value="Rhomboid-like"/>
    <property type="match status" value="1"/>
</dbReference>
<comment type="catalytic activity">
    <reaction evidence="1">
        <text>Cleaves type-1 transmembrane domains using a catalytic dyad composed of serine and histidine that are contributed by different transmembrane domains.</text>
        <dbReference type="EC" id="3.4.21.105"/>
    </reaction>
</comment>
<evidence type="ECO:0000256" key="9">
    <source>
        <dbReference type="SAM" id="Phobius"/>
    </source>
</evidence>
<keyword evidence="11" id="KW-1185">Reference proteome</keyword>
<feature type="transmembrane region" description="Helical" evidence="9">
    <location>
        <begin position="277"/>
        <end position="294"/>
    </location>
</feature>
<evidence type="ECO:0000256" key="2">
    <source>
        <dbReference type="ARBA" id="ARBA00004141"/>
    </source>
</evidence>
<evidence type="ECO:0000256" key="5">
    <source>
        <dbReference type="ARBA" id="ARBA00022692"/>
    </source>
</evidence>
<dbReference type="PANTHER" id="PTHR43731:SF14">
    <property type="entry name" value="PRESENILIN-ASSOCIATED RHOMBOID-LIKE PROTEIN, MITOCHONDRIAL"/>
    <property type="match status" value="1"/>
</dbReference>
<accession>A0A1I7TKJ9</accession>
<dbReference type="GO" id="GO:0006465">
    <property type="term" value="P:signal peptide processing"/>
    <property type="evidence" value="ECO:0007669"/>
    <property type="project" value="TreeGrafter"/>
</dbReference>
<evidence type="ECO:0000259" key="10">
    <source>
        <dbReference type="Pfam" id="PF01694"/>
    </source>
</evidence>
<name>A0A1I7TKJ9_9PELO</name>
<keyword evidence="7 9" id="KW-1133">Transmembrane helix</keyword>
<keyword evidence="8 9" id="KW-0472">Membrane</keyword>
<comment type="similarity">
    <text evidence="3">Belongs to the peptidase S54 family.</text>
</comment>
<dbReference type="Proteomes" id="UP000095282">
    <property type="component" value="Unplaced"/>
</dbReference>
<proteinExistence type="inferred from homology"/>
<dbReference type="InterPro" id="IPR035952">
    <property type="entry name" value="Rhomboid-like_sf"/>
</dbReference>
<dbReference type="FunFam" id="1.20.1540.10:FF:000012">
    <property type="entry name" value="Rhomboid family protein"/>
    <property type="match status" value="1"/>
</dbReference>
<evidence type="ECO:0000256" key="8">
    <source>
        <dbReference type="ARBA" id="ARBA00023136"/>
    </source>
</evidence>
<evidence type="ECO:0000313" key="11">
    <source>
        <dbReference type="Proteomes" id="UP000095282"/>
    </source>
</evidence>
<keyword evidence="6" id="KW-0378">Hydrolase</keyword>
<evidence type="ECO:0000256" key="7">
    <source>
        <dbReference type="ARBA" id="ARBA00022989"/>
    </source>
</evidence>
<evidence type="ECO:0000256" key="6">
    <source>
        <dbReference type="ARBA" id="ARBA00022801"/>
    </source>
</evidence>
<sequence>MFSGRLVGYICSRPFTKWANPMGRFTRDGLRDRLRHQEIKELAKNREVQFGSKQVFSPDSRTVRPLSDLWKAFRFTLATGATTFSIAIIAECWRRRKEEKTGPTNVFEAVKLYFEPKVEAGTEYKLTTGEKNLAVLIGLNIMVYLLWKGKSWKPFMTRYFTNSYASKSLCSPMLLSAFSHSSIIHLGLNMYVMSTFAPHIIEKFMGPEQFWSFYITAAVVSSFISLVDKAVMRSGIRALGASGAILAVLTYTCMHIPDARLSLIFVPNFDFSAKSAVYGIIAFDLLGLILRFRLFDHAAHLGGSLFGVAYAMFLQEALWDKYGMWIENLVFSDESS</sequence>
<dbReference type="GO" id="GO:0016020">
    <property type="term" value="C:membrane"/>
    <property type="evidence" value="ECO:0007669"/>
    <property type="project" value="UniProtKB-SubCell"/>
</dbReference>
<reference evidence="12" key="1">
    <citation type="submission" date="2016-11" db="UniProtKB">
        <authorList>
            <consortium name="WormBaseParasite"/>
        </authorList>
    </citation>
    <scope>IDENTIFICATION</scope>
</reference>
<dbReference type="SUPFAM" id="SSF144091">
    <property type="entry name" value="Rhomboid-like"/>
    <property type="match status" value="1"/>
</dbReference>
<dbReference type="AlphaFoldDB" id="A0A1I7TKJ9"/>
<dbReference type="InterPro" id="IPR050925">
    <property type="entry name" value="Rhomboid_protease_S54"/>
</dbReference>
<dbReference type="WBParaSite" id="Csp11.Scaffold627.g6820.t3">
    <property type="protein sequence ID" value="Csp11.Scaffold627.g6820.t3"/>
    <property type="gene ID" value="Csp11.Scaffold627.g6820"/>
</dbReference>
<evidence type="ECO:0000256" key="3">
    <source>
        <dbReference type="ARBA" id="ARBA00009045"/>
    </source>
</evidence>
<feature type="transmembrane region" description="Helical" evidence="9">
    <location>
        <begin position="301"/>
        <end position="319"/>
    </location>
</feature>
<evidence type="ECO:0000256" key="4">
    <source>
        <dbReference type="ARBA" id="ARBA00013039"/>
    </source>
</evidence>